<name>A0AAF0QX46_SOLVR</name>
<proteinExistence type="predicted"/>
<feature type="region of interest" description="Disordered" evidence="1">
    <location>
        <begin position="135"/>
        <end position="166"/>
    </location>
</feature>
<evidence type="ECO:0000313" key="2">
    <source>
        <dbReference type="EMBL" id="WMV32022.1"/>
    </source>
</evidence>
<dbReference type="Proteomes" id="UP001234989">
    <property type="component" value="Chromosome 6"/>
</dbReference>
<protein>
    <submittedName>
        <fullName evidence="2">Uncharacterized protein</fullName>
    </submittedName>
</protein>
<sequence length="176" mass="19955">MQNLKITIDLPHIKPIKKKSDEKLYHEKEYQDQSSVSNLQNDDQFLFRKSLSSMNNKLSNVEVYYGNAPLAVPFKWESQPGTPKVKIIESPLPPLTPPPSFLEKKMKNAIKKQTKGKFLQRLFFFPKLTILRKSQLQPSPTSSSSSSSLSSSSFSSPPRCWSYSVPASPCKVKSNF</sequence>
<reference evidence="2" key="1">
    <citation type="submission" date="2023-08" db="EMBL/GenBank/DDBJ databases">
        <title>A de novo genome assembly of Solanum verrucosum Schlechtendal, a Mexican diploid species geographically isolated from the other diploid A-genome species in potato relatives.</title>
        <authorList>
            <person name="Hosaka K."/>
        </authorList>
    </citation>
    <scope>NUCLEOTIDE SEQUENCE</scope>
    <source>
        <tissue evidence="2">Young leaves</tissue>
    </source>
</reference>
<evidence type="ECO:0000256" key="1">
    <source>
        <dbReference type="SAM" id="MobiDB-lite"/>
    </source>
</evidence>
<feature type="compositionally biased region" description="Low complexity" evidence="1">
    <location>
        <begin position="138"/>
        <end position="164"/>
    </location>
</feature>
<accession>A0AAF0QX46</accession>
<dbReference type="PANTHER" id="PTHR33257">
    <property type="entry name" value="OS05G0165500 PROTEIN"/>
    <property type="match status" value="1"/>
</dbReference>
<gene>
    <name evidence="2" type="ORF">MTR67_025407</name>
</gene>
<evidence type="ECO:0000313" key="3">
    <source>
        <dbReference type="Proteomes" id="UP001234989"/>
    </source>
</evidence>
<keyword evidence="3" id="KW-1185">Reference proteome</keyword>
<dbReference type="PANTHER" id="PTHR33257:SF46">
    <property type="entry name" value="OVATE FAMILY PROTEIN"/>
    <property type="match status" value="1"/>
</dbReference>
<dbReference type="EMBL" id="CP133617">
    <property type="protein sequence ID" value="WMV32022.1"/>
    <property type="molecule type" value="Genomic_DNA"/>
</dbReference>
<dbReference type="AlphaFoldDB" id="A0AAF0QX46"/>
<organism evidence="2 3">
    <name type="scientific">Solanum verrucosum</name>
    <dbReference type="NCBI Taxonomy" id="315347"/>
    <lineage>
        <taxon>Eukaryota</taxon>
        <taxon>Viridiplantae</taxon>
        <taxon>Streptophyta</taxon>
        <taxon>Embryophyta</taxon>
        <taxon>Tracheophyta</taxon>
        <taxon>Spermatophyta</taxon>
        <taxon>Magnoliopsida</taxon>
        <taxon>eudicotyledons</taxon>
        <taxon>Gunneridae</taxon>
        <taxon>Pentapetalae</taxon>
        <taxon>asterids</taxon>
        <taxon>lamiids</taxon>
        <taxon>Solanales</taxon>
        <taxon>Solanaceae</taxon>
        <taxon>Solanoideae</taxon>
        <taxon>Solaneae</taxon>
        <taxon>Solanum</taxon>
    </lineage>
</organism>